<keyword evidence="2" id="KW-0732">Signal</keyword>
<evidence type="ECO:0008006" key="5">
    <source>
        <dbReference type="Google" id="ProtNLM"/>
    </source>
</evidence>
<sequence>MKLSSKFKFSAMAMTGAAVLTLGMAPTAQADTSGPLRIPSASGSSPGYVEWNPDPYNGIPGDSMRVCDTKEDGWGITAKLRKDDDGQYNDRTVTTRGHNSPYCSPWASGNLPENTIVGLWVFMAKENSSGSYEYYAVNTTDY</sequence>
<dbReference type="Proteomes" id="UP001352223">
    <property type="component" value="Unassembled WGS sequence"/>
</dbReference>
<evidence type="ECO:0000313" key="3">
    <source>
        <dbReference type="EMBL" id="MEB3960557.1"/>
    </source>
</evidence>
<organism evidence="3 4">
    <name type="scientific">Streptomyces kunmingensis</name>
    <dbReference type="NCBI Taxonomy" id="68225"/>
    <lineage>
        <taxon>Bacteria</taxon>
        <taxon>Bacillati</taxon>
        <taxon>Actinomycetota</taxon>
        <taxon>Actinomycetes</taxon>
        <taxon>Kitasatosporales</taxon>
        <taxon>Streptomycetaceae</taxon>
        <taxon>Streptomyces</taxon>
    </lineage>
</organism>
<feature type="chain" id="PRO_5047063266" description="Secreted protein" evidence="2">
    <location>
        <begin position="31"/>
        <end position="142"/>
    </location>
</feature>
<feature type="region of interest" description="Disordered" evidence="1">
    <location>
        <begin position="31"/>
        <end position="54"/>
    </location>
</feature>
<evidence type="ECO:0000256" key="1">
    <source>
        <dbReference type="SAM" id="MobiDB-lite"/>
    </source>
</evidence>
<dbReference type="EMBL" id="JAOZYB010000055">
    <property type="protein sequence ID" value="MEB3960557.1"/>
    <property type="molecule type" value="Genomic_DNA"/>
</dbReference>
<name>A0ABU6C8T8_9ACTN</name>
<proteinExistence type="predicted"/>
<gene>
    <name evidence="3" type="ORF">OKJ48_09915</name>
</gene>
<comment type="caution">
    <text evidence="3">The sequence shown here is derived from an EMBL/GenBank/DDBJ whole genome shotgun (WGS) entry which is preliminary data.</text>
</comment>
<keyword evidence="4" id="KW-1185">Reference proteome</keyword>
<protein>
    <recommendedName>
        <fullName evidence="5">Secreted protein</fullName>
    </recommendedName>
</protein>
<accession>A0ABU6C8T8</accession>
<feature type="signal peptide" evidence="2">
    <location>
        <begin position="1"/>
        <end position="30"/>
    </location>
</feature>
<evidence type="ECO:0000313" key="4">
    <source>
        <dbReference type="Proteomes" id="UP001352223"/>
    </source>
</evidence>
<dbReference type="RefSeq" id="WP_324767662.1">
    <property type="nucleotide sequence ID" value="NZ_BAAATS010000031.1"/>
</dbReference>
<reference evidence="3 4" key="1">
    <citation type="submission" date="2022-10" db="EMBL/GenBank/DDBJ databases">
        <authorList>
            <person name="Xie J."/>
            <person name="Shen N."/>
        </authorList>
    </citation>
    <scope>NUCLEOTIDE SEQUENCE [LARGE SCALE GENOMIC DNA]</scope>
    <source>
        <strain evidence="3 4">DSM 41681</strain>
    </source>
</reference>
<evidence type="ECO:0000256" key="2">
    <source>
        <dbReference type="SAM" id="SignalP"/>
    </source>
</evidence>